<evidence type="ECO:0000313" key="1">
    <source>
        <dbReference type="EnsemblMetazoa" id="XP_020916522.1"/>
    </source>
</evidence>
<dbReference type="InterPro" id="IPR029035">
    <property type="entry name" value="DHS-like_NAD/FAD-binding_dom"/>
</dbReference>
<dbReference type="OrthoDB" id="2919105at2759"/>
<dbReference type="RefSeq" id="XP_020916522.1">
    <property type="nucleotide sequence ID" value="XM_021060863.1"/>
</dbReference>
<dbReference type="Gene3D" id="3.40.50.1220">
    <property type="entry name" value="TPP-binding domain"/>
    <property type="match status" value="1"/>
</dbReference>
<evidence type="ECO:0008006" key="3">
    <source>
        <dbReference type="Google" id="ProtNLM"/>
    </source>
</evidence>
<evidence type="ECO:0000313" key="2">
    <source>
        <dbReference type="Proteomes" id="UP000887567"/>
    </source>
</evidence>
<dbReference type="SUPFAM" id="SSF52467">
    <property type="entry name" value="DHS-like NAD/FAD-binding domain"/>
    <property type="match status" value="1"/>
</dbReference>
<name>A0A913Y7V0_EXADI</name>
<dbReference type="AlphaFoldDB" id="A0A913Y7V0"/>
<dbReference type="OMA" id="SNREYCK"/>
<keyword evidence="2" id="KW-1185">Reference proteome</keyword>
<dbReference type="Proteomes" id="UP000887567">
    <property type="component" value="Unplaced"/>
</dbReference>
<accession>A0A913Y7V0</accession>
<proteinExistence type="predicted"/>
<dbReference type="EnsemblMetazoa" id="XM_021060863.1">
    <property type="protein sequence ID" value="XP_020916522.1"/>
    <property type="gene ID" value="LOC110253911"/>
</dbReference>
<protein>
    <recommendedName>
        <fullName evidence="3">Deacetylase sirtuin-type domain-containing protein</fullName>
    </recommendedName>
</protein>
<dbReference type="KEGG" id="epa:110253911"/>
<reference evidence="1" key="1">
    <citation type="submission" date="2022-11" db="UniProtKB">
        <authorList>
            <consortium name="EnsemblMetazoa"/>
        </authorList>
    </citation>
    <scope>IDENTIFICATION</scope>
</reference>
<sequence length="123" mass="14067">MKTSKMAVESLRERKKIAWREQFLANLEDKDNCKLIKQILKKDPSDRSEKDRSILKELESLVMQVEDRARKQAKAKRKVEEILDPVGVLEDKVNVLVEAVRQAKSLVVYTGAGISTAARIPDY</sequence>
<organism evidence="1 2">
    <name type="scientific">Exaiptasia diaphana</name>
    <name type="common">Tropical sea anemone</name>
    <name type="synonym">Aiptasia pulchella</name>
    <dbReference type="NCBI Taxonomy" id="2652724"/>
    <lineage>
        <taxon>Eukaryota</taxon>
        <taxon>Metazoa</taxon>
        <taxon>Cnidaria</taxon>
        <taxon>Anthozoa</taxon>
        <taxon>Hexacorallia</taxon>
        <taxon>Actiniaria</taxon>
        <taxon>Aiptasiidae</taxon>
        <taxon>Exaiptasia</taxon>
    </lineage>
</organism>
<dbReference type="GeneID" id="110253911"/>